<dbReference type="AlphaFoldDB" id="A0A2K0UER5"/>
<evidence type="ECO:0000256" key="1">
    <source>
        <dbReference type="SAM" id="Coils"/>
    </source>
</evidence>
<sequence length="117" mass="13189">MRARFVFASRASAVYNNIFTEYIAPIIDRVDGLCLLHSETNDEIDGKLAELEDMRRKMVSATEEFVIDRQEALTNDFDNIIRTAASRFDPVVEVAGEDTAHDNDEIGSEYADANLEL</sequence>
<keyword evidence="1" id="KW-0175">Coiled coil</keyword>
<gene>
    <name evidence="2" type="ORF">THARTR1_03806</name>
</gene>
<name>A0A2K0UER5_TRIHA</name>
<evidence type="ECO:0000313" key="3">
    <source>
        <dbReference type="Proteomes" id="UP000236290"/>
    </source>
</evidence>
<reference evidence="2 3" key="1">
    <citation type="submission" date="2017-02" db="EMBL/GenBank/DDBJ databases">
        <title>Genomes of Trichoderma spp. with biocontrol activity.</title>
        <authorList>
            <person name="Gardiner D."/>
            <person name="Kazan K."/>
            <person name="Vos C."/>
            <person name="Harvey P."/>
        </authorList>
    </citation>
    <scope>NUCLEOTIDE SEQUENCE [LARGE SCALE GENOMIC DNA]</scope>
    <source>
        <strain evidence="2 3">Tr1</strain>
    </source>
</reference>
<protein>
    <submittedName>
        <fullName evidence="2">Uncharacterized protein</fullName>
    </submittedName>
</protein>
<evidence type="ECO:0000313" key="2">
    <source>
        <dbReference type="EMBL" id="PNP56281.1"/>
    </source>
</evidence>
<accession>A0A2K0UER5</accession>
<dbReference type="OrthoDB" id="5406275at2759"/>
<dbReference type="Proteomes" id="UP000236290">
    <property type="component" value="Unassembled WGS sequence"/>
</dbReference>
<organism evidence="2 3">
    <name type="scientific">Trichoderma harzianum</name>
    <name type="common">Hypocrea lixii</name>
    <dbReference type="NCBI Taxonomy" id="5544"/>
    <lineage>
        <taxon>Eukaryota</taxon>
        <taxon>Fungi</taxon>
        <taxon>Dikarya</taxon>
        <taxon>Ascomycota</taxon>
        <taxon>Pezizomycotina</taxon>
        <taxon>Sordariomycetes</taxon>
        <taxon>Hypocreomycetidae</taxon>
        <taxon>Hypocreales</taxon>
        <taxon>Hypocreaceae</taxon>
        <taxon>Trichoderma</taxon>
    </lineage>
</organism>
<proteinExistence type="predicted"/>
<dbReference type="EMBL" id="MTYI01000048">
    <property type="protein sequence ID" value="PNP56281.1"/>
    <property type="molecule type" value="Genomic_DNA"/>
</dbReference>
<feature type="coiled-coil region" evidence="1">
    <location>
        <begin position="37"/>
        <end position="64"/>
    </location>
</feature>
<comment type="caution">
    <text evidence="2">The sequence shown here is derived from an EMBL/GenBank/DDBJ whole genome shotgun (WGS) entry which is preliminary data.</text>
</comment>